<proteinExistence type="predicted"/>
<feature type="transmembrane region" description="Helical" evidence="1">
    <location>
        <begin position="7"/>
        <end position="24"/>
    </location>
</feature>
<dbReference type="AlphaFoldDB" id="A0A6B8RPS3"/>
<organism evidence="2 3">
    <name type="scientific">Paenibacillus psychroresistens</name>
    <dbReference type="NCBI Taxonomy" id="1778678"/>
    <lineage>
        <taxon>Bacteria</taxon>
        <taxon>Bacillati</taxon>
        <taxon>Bacillota</taxon>
        <taxon>Bacilli</taxon>
        <taxon>Bacillales</taxon>
        <taxon>Paenibacillaceae</taxon>
        <taxon>Paenibacillus</taxon>
    </lineage>
</organism>
<protein>
    <submittedName>
        <fullName evidence="2">Uncharacterized protein</fullName>
    </submittedName>
</protein>
<keyword evidence="1" id="KW-1133">Transmembrane helix</keyword>
<reference evidence="3" key="1">
    <citation type="submission" date="2018-11" db="EMBL/GenBank/DDBJ databases">
        <title>Complete genome sequence of Paenibacillus sp. ML311-T8.</title>
        <authorList>
            <person name="Nam Y.-D."/>
            <person name="Kang J."/>
            <person name="Chung W.-H."/>
            <person name="Park Y.S."/>
        </authorList>
    </citation>
    <scope>NUCLEOTIDE SEQUENCE [LARGE SCALE GENOMIC DNA]</scope>
    <source>
        <strain evidence="3">ML311-T8</strain>
    </source>
</reference>
<accession>A0A6B8RPS3</accession>
<keyword evidence="1" id="KW-0472">Membrane</keyword>
<evidence type="ECO:0000256" key="1">
    <source>
        <dbReference type="SAM" id="Phobius"/>
    </source>
</evidence>
<keyword evidence="3" id="KW-1185">Reference proteome</keyword>
<sequence length="77" mass="8568">MKGLQNYIYLIVAAGMLIVAVPQLRLGQGFSMETIFAVTWLALALTVIAAHSYFLLKVDQEVSVETKALKQVQRSDR</sequence>
<dbReference type="RefSeq" id="WP_155702914.1">
    <property type="nucleotide sequence ID" value="NZ_CP034235.1"/>
</dbReference>
<dbReference type="Proteomes" id="UP000426246">
    <property type="component" value="Chromosome"/>
</dbReference>
<name>A0A6B8RPS3_9BACL</name>
<evidence type="ECO:0000313" key="2">
    <source>
        <dbReference type="EMBL" id="QGQ97814.1"/>
    </source>
</evidence>
<evidence type="ECO:0000313" key="3">
    <source>
        <dbReference type="Proteomes" id="UP000426246"/>
    </source>
</evidence>
<dbReference type="OrthoDB" id="2619264at2"/>
<feature type="transmembrane region" description="Helical" evidence="1">
    <location>
        <begin position="36"/>
        <end position="56"/>
    </location>
</feature>
<dbReference type="KEGG" id="ppsc:EHS13_24445"/>
<dbReference type="EMBL" id="CP034235">
    <property type="protein sequence ID" value="QGQ97814.1"/>
    <property type="molecule type" value="Genomic_DNA"/>
</dbReference>
<gene>
    <name evidence="2" type="ORF">EHS13_24445</name>
</gene>
<keyword evidence="1" id="KW-0812">Transmembrane</keyword>